<keyword evidence="3" id="KW-1185">Reference proteome</keyword>
<feature type="transmembrane region" description="Helical" evidence="1">
    <location>
        <begin position="12"/>
        <end position="35"/>
    </location>
</feature>
<dbReference type="HOGENOM" id="CLU_2695563_0_0_2"/>
<keyword evidence="1" id="KW-0472">Membrane</keyword>
<dbReference type="KEGG" id="dfd:Desfe_0827"/>
<dbReference type="Proteomes" id="UP000006175">
    <property type="component" value="Chromosome"/>
</dbReference>
<dbReference type="eggNOG" id="arCOG01096">
    <property type="taxonomic scope" value="Archaea"/>
</dbReference>
<dbReference type="EMBL" id="CP003321">
    <property type="protein sequence ID" value="AFL66718.1"/>
    <property type="molecule type" value="Genomic_DNA"/>
</dbReference>
<accession>I3XRZ4</accession>
<keyword evidence="1" id="KW-0812">Transmembrane</keyword>
<evidence type="ECO:0000313" key="2">
    <source>
        <dbReference type="EMBL" id="AFL66718.1"/>
    </source>
</evidence>
<reference evidence="2 3" key="1">
    <citation type="journal article" date="2012" name="J. Bacteriol.">
        <title>Complete Genome Sequence of Desulfurococcus fermentans, a Hyperthermophilic Cellulolytic Crenarchaeon Isolated from a Freshwater Hot Spring in Kamchatka, Russia.</title>
        <authorList>
            <person name="Susanti D."/>
            <person name="Johnson E.F."/>
            <person name="Rodriguez J.R."/>
            <person name="Anderson I."/>
            <person name="Perevalova A.A."/>
            <person name="Kyrpides N."/>
            <person name="Lucas S."/>
            <person name="Han J."/>
            <person name="Lapidus A."/>
            <person name="Cheng J.F."/>
            <person name="Goodwin L."/>
            <person name="Pitluck S."/>
            <person name="Mavrommatis K."/>
            <person name="Peters L."/>
            <person name="Land M.L."/>
            <person name="Hauser L."/>
            <person name="Gopalan V."/>
            <person name="Chan P.P."/>
            <person name="Lowe T.M."/>
            <person name="Atomi H."/>
            <person name="Bonch-Osmolovskaya E.A."/>
            <person name="Woyke T."/>
            <person name="Mukhopadhyay B."/>
        </authorList>
    </citation>
    <scope>NUCLEOTIDE SEQUENCE [LARGE SCALE GENOMIC DNA]</scope>
    <source>
        <strain evidence="2 3">DSM 16532</strain>
    </source>
</reference>
<name>I3XRZ4_DESAM</name>
<organism evidence="2 3">
    <name type="scientific">Desulfurococcus amylolyticus DSM 16532</name>
    <dbReference type="NCBI Taxonomy" id="768672"/>
    <lineage>
        <taxon>Archaea</taxon>
        <taxon>Thermoproteota</taxon>
        <taxon>Thermoprotei</taxon>
        <taxon>Desulfurococcales</taxon>
        <taxon>Desulfurococcaceae</taxon>
        <taxon>Desulfurococcus</taxon>
    </lineage>
</organism>
<dbReference type="AlphaFoldDB" id="I3XRZ4"/>
<gene>
    <name evidence="2" type="ORF">Desfe_0827</name>
</gene>
<feature type="transmembrane region" description="Helical" evidence="1">
    <location>
        <begin position="47"/>
        <end position="69"/>
    </location>
</feature>
<sequence length="73" mass="8319">MVRGLGILPIYYAIPLSIILTLLVLFLLTLSITLTPGGRFTRMFMEYTGLTLIATFITFFIGLIVKRYFNLEI</sequence>
<evidence type="ECO:0000256" key="1">
    <source>
        <dbReference type="SAM" id="Phobius"/>
    </source>
</evidence>
<proteinExistence type="predicted"/>
<protein>
    <submittedName>
        <fullName evidence="2">Uncharacterized protein</fullName>
    </submittedName>
</protein>
<evidence type="ECO:0000313" key="3">
    <source>
        <dbReference type="Proteomes" id="UP000006175"/>
    </source>
</evidence>
<keyword evidence="1" id="KW-1133">Transmembrane helix</keyword>